<evidence type="ECO:0008006" key="4">
    <source>
        <dbReference type="Google" id="ProtNLM"/>
    </source>
</evidence>
<accession>A0A2U1LMM1</accession>
<keyword evidence="3" id="KW-1185">Reference proteome</keyword>
<dbReference type="Proteomes" id="UP000245207">
    <property type="component" value="Unassembled WGS sequence"/>
</dbReference>
<keyword evidence="1" id="KW-0812">Transmembrane</keyword>
<evidence type="ECO:0000256" key="1">
    <source>
        <dbReference type="SAM" id="Phobius"/>
    </source>
</evidence>
<dbReference type="OrthoDB" id="689430at2759"/>
<dbReference type="AlphaFoldDB" id="A0A2U1LMM1"/>
<protein>
    <recommendedName>
        <fullName evidence="4">RNA-directed DNA polymerase, eukaryota, Reverse transcriptase zinc-binding domain protein</fullName>
    </recommendedName>
</protein>
<keyword evidence="1" id="KW-0472">Membrane</keyword>
<feature type="transmembrane region" description="Helical" evidence="1">
    <location>
        <begin position="6"/>
        <end position="27"/>
    </location>
</feature>
<evidence type="ECO:0000313" key="3">
    <source>
        <dbReference type="Proteomes" id="UP000245207"/>
    </source>
</evidence>
<evidence type="ECO:0000313" key="2">
    <source>
        <dbReference type="EMBL" id="PWA50232.1"/>
    </source>
</evidence>
<reference evidence="2 3" key="1">
    <citation type="journal article" date="2018" name="Mol. Plant">
        <title>The genome of Artemisia annua provides insight into the evolution of Asteraceae family and artemisinin biosynthesis.</title>
        <authorList>
            <person name="Shen Q."/>
            <person name="Zhang L."/>
            <person name="Liao Z."/>
            <person name="Wang S."/>
            <person name="Yan T."/>
            <person name="Shi P."/>
            <person name="Liu M."/>
            <person name="Fu X."/>
            <person name="Pan Q."/>
            <person name="Wang Y."/>
            <person name="Lv Z."/>
            <person name="Lu X."/>
            <person name="Zhang F."/>
            <person name="Jiang W."/>
            <person name="Ma Y."/>
            <person name="Chen M."/>
            <person name="Hao X."/>
            <person name="Li L."/>
            <person name="Tang Y."/>
            <person name="Lv G."/>
            <person name="Zhou Y."/>
            <person name="Sun X."/>
            <person name="Brodelius P.E."/>
            <person name="Rose J.K.C."/>
            <person name="Tang K."/>
        </authorList>
    </citation>
    <scope>NUCLEOTIDE SEQUENCE [LARGE SCALE GENOMIC DNA]</scope>
    <source>
        <strain evidence="3">cv. Huhao1</strain>
        <tissue evidence="2">Leaf</tissue>
    </source>
</reference>
<dbReference type="EMBL" id="PKPP01008616">
    <property type="protein sequence ID" value="PWA50232.1"/>
    <property type="molecule type" value="Genomic_DNA"/>
</dbReference>
<proteinExistence type="predicted"/>
<sequence length="129" mass="14157">MASKQMGGLGIGSIHALNAGLLFKWLWMFLSQSSVLWVTVIKEIHGYHGGISDPPSYSSCFSPWSGILSSLKSLNKKGVDLLSLCSRKLGNGVSIHFWDDVWCGTQPLKVQFPRVHMLDNDKAVVLLIG</sequence>
<keyword evidence="1" id="KW-1133">Transmembrane helix</keyword>
<organism evidence="2 3">
    <name type="scientific">Artemisia annua</name>
    <name type="common">Sweet wormwood</name>
    <dbReference type="NCBI Taxonomy" id="35608"/>
    <lineage>
        <taxon>Eukaryota</taxon>
        <taxon>Viridiplantae</taxon>
        <taxon>Streptophyta</taxon>
        <taxon>Embryophyta</taxon>
        <taxon>Tracheophyta</taxon>
        <taxon>Spermatophyta</taxon>
        <taxon>Magnoliopsida</taxon>
        <taxon>eudicotyledons</taxon>
        <taxon>Gunneridae</taxon>
        <taxon>Pentapetalae</taxon>
        <taxon>asterids</taxon>
        <taxon>campanulids</taxon>
        <taxon>Asterales</taxon>
        <taxon>Asteraceae</taxon>
        <taxon>Asteroideae</taxon>
        <taxon>Anthemideae</taxon>
        <taxon>Artemisiinae</taxon>
        <taxon>Artemisia</taxon>
    </lineage>
</organism>
<gene>
    <name evidence="2" type="ORF">CTI12_AA473650</name>
</gene>
<comment type="caution">
    <text evidence="2">The sequence shown here is derived from an EMBL/GenBank/DDBJ whole genome shotgun (WGS) entry which is preliminary data.</text>
</comment>
<name>A0A2U1LMM1_ARTAN</name>